<proteinExistence type="predicted"/>
<dbReference type="Proteomes" id="UP000284706">
    <property type="component" value="Unassembled WGS sequence"/>
</dbReference>
<dbReference type="EMBL" id="NHYE01000378">
    <property type="protein sequence ID" value="PPR06076.1"/>
    <property type="molecule type" value="Genomic_DNA"/>
</dbReference>
<evidence type="ECO:0000313" key="2">
    <source>
        <dbReference type="Proteomes" id="UP000284706"/>
    </source>
</evidence>
<keyword evidence="2" id="KW-1185">Reference proteome</keyword>
<protein>
    <recommendedName>
        <fullName evidence="3">F-box domain-containing protein</fullName>
    </recommendedName>
</protein>
<dbReference type="OrthoDB" id="3065666at2759"/>
<dbReference type="AlphaFoldDB" id="A0A409YSS3"/>
<gene>
    <name evidence="1" type="ORF">CVT26_005282</name>
</gene>
<organism evidence="1 2">
    <name type="scientific">Gymnopilus dilepis</name>
    <dbReference type="NCBI Taxonomy" id="231916"/>
    <lineage>
        <taxon>Eukaryota</taxon>
        <taxon>Fungi</taxon>
        <taxon>Dikarya</taxon>
        <taxon>Basidiomycota</taxon>
        <taxon>Agaricomycotina</taxon>
        <taxon>Agaricomycetes</taxon>
        <taxon>Agaricomycetidae</taxon>
        <taxon>Agaricales</taxon>
        <taxon>Agaricineae</taxon>
        <taxon>Hymenogastraceae</taxon>
        <taxon>Gymnopilus</taxon>
    </lineage>
</organism>
<reference evidence="1 2" key="1">
    <citation type="journal article" date="2018" name="Evol. Lett.">
        <title>Horizontal gene cluster transfer increased hallucinogenic mushroom diversity.</title>
        <authorList>
            <person name="Reynolds H.T."/>
            <person name="Vijayakumar V."/>
            <person name="Gluck-Thaler E."/>
            <person name="Korotkin H.B."/>
            <person name="Matheny P.B."/>
            <person name="Slot J.C."/>
        </authorList>
    </citation>
    <scope>NUCLEOTIDE SEQUENCE [LARGE SCALE GENOMIC DNA]</scope>
    <source>
        <strain evidence="1 2">SRW20</strain>
    </source>
</reference>
<name>A0A409YSS3_9AGAR</name>
<evidence type="ECO:0000313" key="1">
    <source>
        <dbReference type="EMBL" id="PPR06076.1"/>
    </source>
</evidence>
<comment type="caution">
    <text evidence="1">The sequence shown here is derived from an EMBL/GenBank/DDBJ whole genome shotgun (WGS) entry which is preliminary data.</text>
</comment>
<sequence>MSTNRSLSLTLPAELKCRIADFSPPSTLAALARTHPTYQKEAEEALYRTLSINTHHDKDLKCLETLAKSEGKAQLVRRLIVECGRRRVLENEAAMSHIINALPVMRAVLDLRVRMRPEEAWKWTYPLNQLLSDGHRALETLYCNDDLDIAKIIEGNPSLKILGIYANSDPDKILNTFENRIQANQDRPIVYTLQRESFYPRFDHLTLFPAFYSTDQITTAHLDLARSIGEDRGTDMSVNVDEVTQLSVYLENGTQTARTIMEDVSSVFSQVTWLNVHVRQPFDVLQSSQGIKDIPLLFPALTELNLRRLNTAYDTTDNSREARLKLVQEWSVTCHDLISVTFADGETVLREDNVAEWV</sequence>
<accession>A0A409YSS3</accession>
<evidence type="ECO:0008006" key="3">
    <source>
        <dbReference type="Google" id="ProtNLM"/>
    </source>
</evidence>
<dbReference type="InParanoid" id="A0A409YSS3"/>